<dbReference type="PANTHER" id="PTHR33121">
    <property type="entry name" value="CYCLIC DI-GMP PHOSPHODIESTERASE PDEF"/>
    <property type="match status" value="1"/>
</dbReference>
<reference evidence="3" key="2">
    <citation type="journal article" date="2021" name="PeerJ">
        <title>Extensive microbial diversity within the chicken gut microbiome revealed by metagenomics and culture.</title>
        <authorList>
            <person name="Gilroy R."/>
            <person name="Ravi A."/>
            <person name="Getino M."/>
            <person name="Pursley I."/>
            <person name="Horton D.L."/>
            <person name="Alikhan N.F."/>
            <person name="Baker D."/>
            <person name="Gharbi K."/>
            <person name="Hall N."/>
            <person name="Watson M."/>
            <person name="Adriaenssens E.M."/>
            <person name="Foster-Nyarko E."/>
            <person name="Jarju S."/>
            <person name="Secka A."/>
            <person name="Antonio M."/>
            <person name="Oren A."/>
            <person name="Chaudhuri R.R."/>
            <person name="La Ragione R."/>
            <person name="Hildebrand F."/>
            <person name="Pallen M.J."/>
        </authorList>
    </citation>
    <scope>NUCLEOTIDE SEQUENCE</scope>
    <source>
        <strain evidence="3">CHK180-2868</strain>
    </source>
</reference>
<evidence type="ECO:0000313" key="3">
    <source>
        <dbReference type="EMBL" id="HIR05162.1"/>
    </source>
</evidence>
<dbReference type="InterPro" id="IPR001633">
    <property type="entry name" value="EAL_dom"/>
</dbReference>
<dbReference type="Pfam" id="PF00563">
    <property type="entry name" value="EAL"/>
    <property type="match status" value="1"/>
</dbReference>
<dbReference type="SUPFAM" id="SSF141868">
    <property type="entry name" value="EAL domain-like"/>
    <property type="match status" value="1"/>
</dbReference>
<dbReference type="InterPro" id="IPR035919">
    <property type="entry name" value="EAL_sf"/>
</dbReference>
<accession>A0A9D1D4X9</accession>
<gene>
    <name evidence="3" type="ORF">IAB28_04260</name>
</gene>
<dbReference type="Proteomes" id="UP000824250">
    <property type="component" value="Unassembled WGS sequence"/>
</dbReference>
<dbReference type="PANTHER" id="PTHR33121:SF71">
    <property type="entry name" value="OXYGEN SENSOR PROTEIN DOSP"/>
    <property type="match status" value="1"/>
</dbReference>
<dbReference type="PROSITE" id="PS50883">
    <property type="entry name" value="EAL"/>
    <property type="match status" value="1"/>
</dbReference>
<dbReference type="Gene3D" id="3.20.20.450">
    <property type="entry name" value="EAL domain"/>
    <property type="match status" value="1"/>
</dbReference>
<dbReference type="GO" id="GO:0071111">
    <property type="term" value="F:cyclic-guanylate-specific phosphodiesterase activity"/>
    <property type="evidence" value="ECO:0007669"/>
    <property type="project" value="InterPro"/>
</dbReference>
<evidence type="ECO:0000259" key="2">
    <source>
        <dbReference type="PROSITE" id="PS50883"/>
    </source>
</evidence>
<dbReference type="SMART" id="SM00052">
    <property type="entry name" value="EAL"/>
    <property type="match status" value="1"/>
</dbReference>
<dbReference type="EMBL" id="DVGC01000024">
    <property type="protein sequence ID" value="HIR05162.1"/>
    <property type="molecule type" value="Genomic_DNA"/>
</dbReference>
<dbReference type="InterPro" id="IPR050706">
    <property type="entry name" value="Cyclic-di-GMP_PDE-like"/>
</dbReference>
<protein>
    <submittedName>
        <fullName evidence="3">EAL domain-containing protein</fullName>
    </submittedName>
</protein>
<feature type="domain" description="EAL" evidence="2">
    <location>
        <begin position="22"/>
        <end position="274"/>
    </location>
</feature>
<sequence length="296" mass="33647">MQNMLKAGILPLSKRESGKRRRRELLRLVRQALAGDSFELYYQPVYDCERRQFRSAEGLIRLRDENGGLVSPGEFIPLAEGAGLMGEISRQVLEKAVSFLERHPAGFLEQLSINLSAGELEDGKFLDWTWKLLEHHRVLARRLRIELTERVRPASPGKLQEAMERLTDAGTGFYLDDFGVGYSNLERMLSLPFEAVKLDASLTAGLRQDERKYRSIRHMVGMLHEAGFLVVAEGIETGEEAGKAKELFVDRIQGFYYARPMPESRFLEFMKTEETKEEACDEADGKRKKADEESGG</sequence>
<comment type="caution">
    <text evidence="3">The sequence shown here is derived from an EMBL/GenBank/DDBJ whole genome shotgun (WGS) entry which is preliminary data.</text>
</comment>
<evidence type="ECO:0000256" key="1">
    <source>
        <dbReference type="SAM" id="MobiDB-lite"/>
    </source>
</evidence>
<organism evidence="3 4">
    <name type="scientific">Candidatus Copromonas faecavium</name>
    <name type="common">nom. illeg.</name>
    <dbReference type="NCBI Taxonomy" id="2840740"/>
    <lineage>
        <taxon>Bacteria</taxon>
        <taxon>Bacillati</taxon>
        <taxon>Bacillota</taxon>
        <taxon>Clostridia</taxon>
        <taxon>Lachnospirales</taxon>
        <taxon>Lachnospiraceae</taxon>
        <taxon>Candidatus Copromonas (nom. illeg.)</taxon>
    </lineage>
</organism>
<feature type="region of interest" description="Disordered" evidence="1">
    <location>
        <begin position="275"/>
        <end position="296"/>
    </location>
</feature>
<proteinExistence type="predicted"/>
<reference evidence="3" key="1">
    <citation type="submission" date="2020-10" db="EMBL/GenBank/DDBJ databases">
        <authorList>
            <person name="Gilroy R."/>
        </authorList>
    </citation>
    <scope>NUCLEOTIDE SEQUENCE</scope>
    <source>
        <strain evidence="3">CHK180-2868</strain>
    </source>
</reference>
<evidence type="ECO:0000313" key="4">
    <source>
        <dbReference type="Proteomes" id="UP000824250"/>
    </source>
</evidence>
<dbReference type="CDD" id="cd01948">
    <property type="entry name" value="EAL"/>
    <property type="match status" value="1"/>
</dbReference>
<name>A0A9D1D4X9_9FIRM</name>
<dbReference type="AlphaFoldDB" id="A0A9D1D4X9"/>